<evidence type="ECO:0000313" key="9">
    <source>
        <dbReference type="Proteomes" id="UP001153714"/>
    </source>
</evidence>
<proteinExistence type="predicted"/>
<evidence type="ECO:0000256" key="6">
    <source>
        <dbReference type="ARBA" id="ARBA00023136"/>
    </source>
</evidence>
<protein>
    <recommendedName>
        <fullName evidence="2">Transmembrane protein 107</fullName>
    </recommendedName>
</protein>
<keyword evidence="5 7" id="KW-1133">Transmembrane helix</keyword>
<feature type="transmembrane region" description="Helical" evidence="7">
    <location>
        <begin position="109"/>
        <end position="133"/>
    </location>
</feature>
<evidence type="ECO:0000256" key="5">
    <source>
        <dbReference type="ARBA" id="ARBA00022989"/>
    </source>
</evidence>
<dbReference type="EMBL" id="OU893342">
    <property type="protein sequence ID" value="CAG9784009.1"/>
    <property type="molecule type" value="Genomic_DNA"/>
</dbReference>
<dbReference type="GO" id="GO:0016020">
    <property type="term" value="C:membrane"/>
    <property type="evidence" value="ECO:0007669"/>
    <property type="project" value="UniProtKB-SubCell"/>
</dbReference>
<dbReference type="OrthoDB" id="4540492at2759"/>
<keyword evidence="4" id="KW-0970">Cilium biogenesis/degradation</keyword>
<evidence type="ECO:0000256" key="7">
    <source>
        <dbReference type="SAM" id="Phobius"/>
    </source>
</evidence>
<reference evidence="8" key="1">
    <citation type="submission" date="2021-12" db="EMBL/GenBank/DDBJ databases">
        <authorList>
            <person name="King R."/>
        </authorList>
    </citation>
    <scope>NUCLEOTIDE SEQUENCE</scope>
</reference>
<reference evidence="8" key="2">
    <citation type="submission" date="2022-10" db="EMBL/GenBank/DDBJ databases">
        <authorList>
            <consortium name="ENA_rothamsted_submissions"/>
            <consortium name="culmorum"/>
            <person name="King R."/>
        </authorList>
    </citation>
    <scope>NUCLEOTIDE SEQUENCE</scope>
</reference>
<keyword evidence="6 7" id="KW-0472">Membrane</keyword>
<comment type="subcellular location">
    <subcellularLocation>
        <location evidence="1">Membrane</location>
        <topology evidence="1">Multi-pass membrane protein</topology>
    </subcellularLocation>
</comment>
<sequence length="138" mass="15261">MRGASTLIPARFLTLIGHLCVVVTLLWESKQSVRHCLPSQYHSNYIQIYHNRLIAGFAVSIAFILIELTTFILGLTMFSPTVSLISIGGHGAASIALTYFVIDGWLCDWFWPIFAACSVVPCLADLTIALLTLCSNKW</sequence>
<evidence type="ECO:0000256" key="2">
    <source>
        <dbReference type="ARBA" id="ARBA00015652"/>
    </source>
</evidence>
<gene>
    <name evidence="8" type="ORF">DIATSA_LOCUS2132</name>
</gene>
<dbReference type="Pfam" id="PF14995">
    <property type="entry name" value="TMEM107"/>
    <property type="match status" value="1"/>
</dbReference>
<name>A0A9N9QV70_9NEOP</name>
<dbReference type="GO" id="GO:1904491">
    <property type="term" value="P:protein localization to ciliary transition zone"/>
    <property type="evidence" value="ECO:0007669"/>
    <property type="project" value="TreeGrafter"/>
</dbReference>
<dbReference type="PANTHER" id="PTHR34341:SF1">
    <property type="entry name" value="TRANSMEMBRANE PROTEIN 107"/>
    <property type="match status" value="1"/>
</dbReference>
<evidence type="ECO:0000256" key="3">
    <source>
        <dbReference type="ARBA" id="ARBA00022692"/>
    </source>
</evidence>
<organism evidence="8 9">
    <name type="scientific">Diatraea saccharalis</name>
    <name type="common">sugarcane borer</name>
    <dbReference type="NCBI Taxonomy" id="40085"/>
    <lineage>
        <taxon>Eukaryota</taxon>
        <taxon>Metazoa</taxon>
        <taxon>Ecdysozoa</taxon>
        <taxon>Arthropoda</taxon>
        <taxon>Hexapoda</taxon>
        <taxon>Insecta</taxon>
        <taxon>Pterygota</taxon>
        <taxon>Neoptera</taxon>
        <taxon>Endopterygota</taxon>
        <taxon>Lepidoptera</taxon>
        <taxon>Glossata</taxon>
        <taxon>Ditrysia</taxon>
        <taxon>Pyraloidea</taxon>
        <taxon>Crambidae</taxon>
        <taxon>Crambinae</taxon>
        <taxon>Diatraea</taxon>
    </lineage>
</organism>
<keyword evidence="3 7" id="KW-0812">Transmembrane</keyword>
<evidence type="ECO:0000256" key="4">
    <source>
        <dbReference type="ARBA" id="ARBA00022794"/>
    </source>
</evidence>
<dbReference type="PANTHER" id="PTHR34341">
    <property type="entry name" value="TRANSMEMBRANE PROTEIN 107"/>
    <property type="match status" value="1"/>
</dbReference>
<feature type="transmembrane region" description="Helical" evidence="7">
    <location>
        <begin position="53"/>
        <end position="78"/>
    </location>
</feature>
<accession>A0A9N9QV70</accession>
<feature type="transmembrane region" description="Helical" evidence="7">
    <location>
        <begin position="84"/>
        <end position="102"/>
    </location>
</feature>
<feature type="transmembrane region" description="Helical" evidence="7">
    <location>
        <begin position="6"/>
        <end position="27"/>
    </location>
</feature>
<evidence type="ECO:0000256" key="1">
    <source>
        <dbReference type="ARBA" id="ARBA00004141"/>
    </source>
</evidence>
<dbReference type="Proteomes" id="UP001153714">
    <property type="component" value="Chromosome 11"/>
</dbReference>
<keyword evidence="9" id="KW-1185">Reference proteome</keyword>
<evidence type="ECO:0000313" key="8">
    <source>
        <dbReference type="EMBL" id="CAG9784009.1"/>
    </source>
</evidence>
<dbReference type="InterPro" id="IPR029248">
    <property type="entry name" value="TMEM107"/>
</dbReference>
<dbReference type="GO" id="GO:1905515">
    <property type="term" value="P:non-motile cilium assembly"/>
    <property type="evidence" value="ECO:0007669"/>
    <property type="project" value="TreeGrafter"/>
</dbReference>
<dbReference type="AlphaFoldDB" id="A0A9N9QV70"/>
<dbReference type="GO" id="GO:0036038">
    <property type="term" value="C:MKS complex"/>
    <property type="evidence" value="ECO:0007669"/>
    <property type="project" value="TreeGrafter"/>
</dbReference>